<dbReference type="Gene3D" id="3.30.565.10">
    <property type="entry name" value="Histidine kinase-like ATPase, C-terminal domain"/>
    <property type="match status" value="1"/>
</dbReference>
<keyword evidence="4" id="KW-0418">Kinase</keyword>
<keyword evidence="5" id="KW-1185">Reference proteome</keyword>
<dbReference type="Pfam" id="PF06580">
    <property type="entry name" value="His_kinase"/>
    <property type="match status" value="1"/>
</dbReference>
<name>A0A3N0VL45_9GAMM</name>
<dbReference type="SUPFAM" id="SSF55874">
    <property type="entry name" value="ATPase domain of HSP90 chaperone/DNA topoisomerase II/histidine kinase"/>
    <property type="match status" value="1"/>
</dbReference>
<dbReference type="PANTHER" id="PTHR34220">
    <property type="entry name" value="SENSOR HISTIDINE KINASE YPDA"/>
    <property type="match status" value="1"/>
</dbReference>
<organism evidence="4 5">
    <name type="scientific">Stagnimonas aquatica</name>
    <dbReference type="NCBI Taxonomy" id="2689987"/>
    <lineage>
        <taxon>Bacteria</taxon>
        <taxon>Pseudomonadati</taxon>
        <taxon>Pseudomonadota</taxon>
        <taxon>Gammaproteobacteria</taxon>
        <taxon>Nevskiales</taxon>
        <taxon>Nevskiaceae</taxon>
        <taxon>Stagnimonas</taxon>
    </lineage>
</organism>
<sequence length="371" mass="41719">MNKAVVQPESQHNLIPNFCRGEAVWLLILVMEMVAVILTLVGAERGGEALQQLMLLSLYLQWLGLSSAVVLCLARRWLRLARVGVVFFVCWGLLVLVTLVISDASWWLLKYVAWAQPVSETREEFIVRNVAISAILSLLLLRYFWGRAQLQAQVRADSEVRYLALQARIRPHFLFNSLNSIASLISTNPEQAEEMVIDLADLFRASLEKRNRLVRVAEEVEFVKTYLRIERVRLGDKLWINWEIAPEAHSARVPLLILQPLVENAVHHGVSRLRARGGITVAIHREGSRLVIDVENPIPPEDAPKRESTGVALENIAQRLKLIYGDTATLEQGPERTETGPVYRARIQVPYTTEDTQGLQSGTPGASDEGD</sequence>
<evidence type="ECO:0000313" key="5">
    <source>
        <dbReference type="Proteomes" id="UP000282106"/>
    </source>
</evidence>
<feature type="transmembrane region" description="Helical" evidence="2">
    <location>
        <begin position="23"/>
        <end position="43"/>
    </location>
</feature>
<dbReference type="RefSeq" id="WP_123210348.1">
    <property type="nucleotide sequence ID" value="NZ_RJVO01000001.1"/>
</dbReference>
<proteinExistence type="predicted"/>
<evidence type="ECO:0000259" key="3">
    <source>
        <dbReference type="Pfam" id="PF06580"/>
    </source>
</evidence>
<comment type="caution">
    <text evidence="4">The sequence shown here is derived from an EMBL/GenBank/DDBJ whole genome shotgun (WGS) entry which is preliminary data.</text>
</comment>
<protein>
    <submittedName>
        <fullName evidence="4">Sensor histidine kinase</fullName>
    </submittedName>
</protein>
<accession>A0A3N0VL45</accession>
<dbReference type="GO" id="GO:0000155">
    <property type="term" value="F:phosphorelay sensor kinase activity"/>
    <property type="evidence" value="ECO:0007669"/>
    <property type="project" value="InterPro"/>
</dbReference>
<dbReference type="InterPro" id="IPR010559">
    <property type="entry name" value="Sig_transdc_His_kin_internal"/>
</dbReference>
<dbReference type="AlphaFoldDB" id="A0A3N0VL45"/>
<dbReference type="EMBL" id="RJVO01000001">
    <property type="protein sequence ID" value="ROH93493.1"/>
    <property type="molecule type" value="Genomic_DNA"/>
</dbReference>
<keyword evidence="2" id="KW-1133">Transmembrane helix</keyword>
<keyword evidence="2" id="KW-0472">Membrane</keyword>
<evidence type="ECO:0000256" key="2">
    <source>
        <dbReference type="SAM" id="Phobius"/>
    </source>
</evidence>
<feature type="transmembrane region" description="Helical" evidence="2">
    <location>
        <begin position="49"/>
        <end position="73"/>
    </location>
</feature>
<dbReference type="Proteomes" id="UP000282106">
    <property type="component" value="Unassembled WGS sequence"/>
</dbReference>
<gene>
    <name evidence="4" type="ORF">ED208_02955</name>
</gene>
<keyword evidence="4" id="KW-0808">Transferase</keyword>
<feature type="domain" description="Signal transduction histidine kinase internal region" evidence="3">
    <location>
        <begin position="162"/>
        <end position="238"/>
    </location>
</feature>
<keyword evidence="2" id="KW-0812">Transmembrane</keyword>
<dbReference type="GO" id="GO:0016020">
    <property type="term" value="C:membrane"/>
    <property type="evidence" value="ECO:0007669"/>
    <property type="project" value="InterPro"/>
</dbReference>
<evidence type="ECO:0000313" key="4">
    <source>
        <dbReference type="EMBL" id="ROH93493.1"/>
    </source>
</evidence>
<feature type="transmembrane region" description="Helical" evidence="2">
    <location>
        <begin position="125"/>
        <end position="145"/>
    </location>
</feature>
<feature type="transmembrane region" description="Helical" evidence="2">
    <location>
        <begin position="85"/>
        <end position="109"/>
    </location>
</feature>
<dbReference type="InterPro" id="IPR036890">
    <property type="entry name" value="HATPase_C_sf"/>
</dbReference>
<evidence type="ECO:0000256" key="1">
    <source>
        <dbReference type="SAM" id="MobiDB-lite"/>
    </source>
</evidence>
<dbReference type="InParanoid" id="A0A3N0VL45"/>
<feature type="compositionally biased region" description="Polar residues" evidence="1">
    <location>
        <begin position="350"/>
        <end position="364"/>
    </location>
</feature>
<feature type="region of interest" description="Disordered" evidence="1">
    <location>
        <begin position="350"/>
        <end position="371"/>
    </location>
</feature>
<dbReference type="InterPro" id="IPR050640">
    <property type="entry name" value="Bact_2-comp_sensor_kinase"/>
</dbReference>
<reference evidence="4 5" key="1">
    <citation type="submission" date="2018-10" db="EMBL/GenBank/DDBJ databases">
        <authorList>
            <person name="Chen W.-M."/>
        </authorList>
    </citation>
    <scope>NUCLEOTIDE SEQUENCE [LARGE SCALE GENOMIC DNA]</scope>
    <source>
        <strain evidence="4 5">THS-13</strain>
    </source>
</reference>
<dbReference type="PANTHER" id="PTHR34220:SF7">
    <property type="entry name" value="SENSOR HISTIDINE KINASE YPDA"/>
    <property type="match status" value="1"/>
</dbReference>